<accession>G2Y6A5</accession>
<dbReference type="InParanoid" id="G2Y6A5"/>
<evidence type="ECO:0000313" key="2">
    <source>
        <dbReference type="Proteomes" id="UP000008177"/>
    </source>
</evidence>
<proteinExistence type="predicted"/>
<sequence length="52" mass="6111">MYLDGNYGSNQVKLQWSIVDTISRSDCCRYCHVVNVYIVEIDYVAYVMILRT</sequence>
<name>G2Y6A5_BOTF4</name>
<dbReference type="EMBL" id="FQ790291">
    <property type="protein sequence ID" value="CCD48157.1"/>
    <property type="molecule type" value="Genomic_DNA"/>
</dbReference>
<organism evidence="1 2">
    <name type="scientific">Botryotinia fuckeliana (strain T4)</name>
    <name type="common">Noble rot fungus</name>
    <name type="synonym">Botrytis cinerea</name>
    <dbReference type="NCBI Taxonomy" id="999810"/>
    <lineage>
        <taxon>Eukaryota</taxon>
        <taxon>Fungi</taxon>
        <taxon>Dikarya</taxon>
        <taxon>Ascomycota</taxon>
        <taxon>Pezizomycotina</taxon>
        <taxon>Leotiomycetes</taxon>
        <taxon>Helotiales</taxon>
        <taxon>Sclerotiniaceae</taxon>
        <taxon>Botrytis</taxon>
    </lineage>
</organism>
<protein>
    <submittedName>
        <fullName evidence="1">Uncharacterized protein</fullName>
    </submittedName>
</protein>
<dbReference type="Proteomes" id="UP000008177">
    <property type="component" value="Unplaced contigs"/>
</dbReference>
<reference evidence="2" key="1">
    <citation type="journal article" date="2011" name="PLoS Genet.">
        <title>Genomic analysis of the necrotrophic fungal pathogens Sclerotinia sclerotiorum and Botrytis cinerea.</title>
        <authorList>
            <person name="Amselem J."/>
            <person name="Cuomo C.A."/>
            <person name="van Kan J.A."/>
            <person name="Viaud M."/>
            <person name="Benito E.P."/>
            <person name="Couloux A."/>
            <person name="Coutinho P.M."/>
            <person name="de Vries R.P."/>
            <person name="Dyer P.S."/>
            <person name="Fillinger S."/>
            <person name="Fournier E."/>
            <person name="Gout L."/>
            <person name="Hahn M."/>
            <person name="Kohn L."/>
            <person name="Lapalu N."/>
            <person name="Plummer K.M."/>
            <person name="Pradier J.M."/>
            <person name="Quevillon E."/>
            <person name="Sharon A."/>
            <person name="Simon A."/>
            <person name="ten Have A."/>
            <person name="Tudzynski B."/>
            <person name="Tudzynski P."/>
            <person name="Wincker P."/>
            <person name="Andrew M."/>
            <person name="Anthouard V."/>
            <person name="Beever R.E."/>
            <person name="Beffa R."/>
            <person name="Benoit I."/>
            <person name="Bouzid O."/>
            <person name="Brault B."/>
            <person name="Chen Z."/>
            <person name="Choquer M."/>
            <person name="Collemare J."/>
            <person name="Cotton P."/>
            <person name="Danchin E.G."/>
            <person name="Da Silva C."/>
            <person name="Gautier A."/>
            <person name="Giraud C."/>
            <person name="Giraud T."/>
            <person name="Gonzalez C."/>
            <person name="Grossetete S."/>
            <person name="Guldener U."/>
            <person name="Henrissat B."/>
            <person name="Howlett B.J."/>
            <person name="Kodira C."/>
            <person name="Kretschmer M."/>
            <person name="Lappartient A."/>
            <person name="Leroch M."/>
            <person name="Levis C."/>
            <person name="Mauceli E."/>
            <person name="Neuveglise C."/>
            <person name="Oeser B."/>
            <person name="Pearson M."/>
            <person name="Poulain J."/>
            <person name="Poussereau N."/>
            <person name="Quesneville H."/>
            <person name="Rascle C."/>
            <person name="Schumacher J."/>
            <person name="Segurens B."/>
            <person name="Sexton A."/>
            <person name="Silva E."/>
            <person name="Sirven C."/>
            <person name="Soanes D.M."/>
            <person name="Talbot N.J."/>
            <person name="Templeton M."/>
            <person name="Yandava C."/>
            <person name="Yarden O."/>
            <person name="Zeng Q."/>
            <person name="Rollins J.A."/>
            <person name="Lebrun M.H."/>
            <person name="Dickman M."/>
        </authorList>
    </citation>
    <scope>NUCLEOTIDE SEQUENCE [LARGE SCALE GENOMIC DNA]</scope>
    <source>
        <strain evidence="2">T4</strain>
    </source>
</reference>
<dbReference type="AlphaFoldDB" id="G2Y6A5"/>
<gene>
    <name evidence="1" type="ORF">BofuT4_uP111700.1</name>
</gene>
<evidence type="ECO:0000313" key="1">
    <source>
        <dbReference type="EMBL" id="CCD48157.1"/>
    </source>
</evidence>
<dbReference type="HOGENOM" id="CLU_3086966_0_0_1"/>